<feature type="transmembrane region" description="Helical" evidence="11">
    <location>
        <begin position="208"/>
        <end position="232"/>
    </location>
</feature>
<sequence>MARGRRAIVGHAAEGWNEMKDLTHGSIASHILSMAPPIVVGMITIMICQLVDLYFVSGLGEAAIAGVAAAGNAGFLVNALMQVLGVGTVALMSHAVGRKDRSDANLVFNQSVVLSVLFGLLTLAGGLALSRPYMRAIAADQATIEAGTTYLLWFMPALALQFATQVMASALRATGIVRPSMLVQALAVAINIALAPVLITGWGTGHALGVAGAGLASSIAVGIGVLMLLLYFHRLERYVAFHPAQWRPQLRQWKRILSVGLPAGGEFVMVFIVMAVGYYVLSVFGAAAQAGFGIGTRLLGLIQMPALAIALAAGPIAGQNFGAGNGARVRETFVKASLMATAVMTAFLVVAQLAPGLLLAGFSSDRETMAVASLFLRIVSFNMVSQGLIFVCSSMFQGLGNTKPVLWTSAMRVLTYSLPSIWLSTWPGFRMEHVWYLSIATNTLQGGLSVSLLLREFRKRLALPARQRATPPTDPEPVASPLREPA</sequence>
<dbReference type="GO" id="GO:0015297">
    <property type="term" value="F:antiporter activity"/>
    <property type="evidence" value="ECO:0007669"/>
    <property type="project" value="UniProtKB-KW"/>
</dbReference>
<feature type="region of interest" description="Disordered" evidence="10">
    <location>
        <begin position="465"/>
        <end position="486"/>
    </location>
</feature>
<evidence type="ECO:0000256" key="3">
    <source>
        <dbReference type="ARBA" id="ARBA00022449"/>
    </source>
</evidence>
<comment type="subcellular location">
    <subcellularLocation>
        <location evidence="1">Cell inner membrane</location>
        <topology evidence="1">Multi-pass membrane protein</topology>
    </subcellularLocation>
</comment>
<dbReference type="EMBL" id="BMHC01000001">
    <property type="protein sequence ID" value="GGI19093.1"/>
    <property type="molecule type" value="Genomic_DNA"/>
</dbReference>
<dbReference type="NCBIfam" id="TIGR00797">
    <property type="entry name" value="matE"/>
    <property type="match status" value="1"/>
</dbReference>
<keyword evidence="5 11" id="KW-0812">Transmembrane</keyword>
<evidence type="ECO:0000256" key="7">
    <source>
        <dbReference type="ARBA" id="ARBA00023065"/>
    </source>
</evidence>
<keyword evidence="7" id="KW-0406">Ion transport</keyword>
<dbReference type="GO" id="GO:0042910">
    <property type="term" value="F:xenobiotic transmembrane transporter activity"/>
    <property type="evidence" value="ECO:0007669"/>
    <property type="project" value="InterPro"/>
</dbReference>
<keyword evidence="4" id="KW-1003">Cell membrane</keyword>
<feature type="transmembrane region" description="Helical" evidence="11">
    <location>
        <begin position="38"/>
        <end position="56"/>
    </location>
</feature>
<reference evidence="12" key="1">
    <citation type="journal article" date="2014" name="Int. J. Syst. Evol. Microbiol.">
        <title>Complete genome sequence of Corynebacterium casei LMG S-19264T (=DSM 44701T), isolated from a smear-ripened cheese.</title>
        <authorList>
            <consortium name="US DOE Joint Genome Institute (JGI-PGF)"/>
            <person name="Walter F."/>
            <person name="Albersmeier A."/>
            <person name="Kalinowski J."/>
            <person name="Ruckert C."/>
        </authorList>
    </citation>
    <scope>NUCLEOTIDE SEQUENCE</scope>
    <source>
        <strain evidence="12">CGMCC 1.15034</strain>
    </source>
</reference>
<keyword evidence="3" id="KW-0050">Antiport</keyword>
<dbReference type="PANTHER" id="PTHR43298:SF2">
    <property type="entry name" value="FMN_FAD EXPORTER YEEO-RELATED"/>
    <property type="match status" value="1"/>
</dbReference>
<proteinExistence type="predicted"/>
<evidence type="ECO:0000256" key="9">
    <source>
        <dbReference type="ARBA" id="ARBA00031636"/>
    </source>
</evidence>
<evidence type="ECO:0000256" key="10">
    <source>
        <dbReference type="SAM" id="MobiDB-lite"/>
    </source>
</evidence>
<evidence type="ECO:0000313" key="12">
    <source>
        <dbReference type="EMBL" id="GGI19093.1"/>
    </source>
</evidence>
<feature type="transmembrane region" description="Helical" evidence="11">
    <location>
        <begin position="374"/>
        <end position="392"/>
    </location>
</feature>
<protein>
    <recommendedName>
        <fullName evidence="9">Multidrug-efflux transporter</fullName>
    </recommendedName>
</protein>
<dbReference type="GO" id="GO:0006811">
    <property type="term" value="P:monoatomic ion transport"/>
    <property type="evidence" value="ECO:0007669"/>
    <property type="project" value="UniProtKB-KW"/>
</dbReference>
<keyword evidence="6 11" id="KW-1133">Transmembrane helix</keyword>
<reference evidence="12" key="2">
    <citation type="submission" date="2022-12" db="EMBL/GenBank/DDBJ databases">
        <authorList>
            <person name="Sun Q."/>
            <person name="Zhou Y."/>
        </authorList>
    </citation>
    <scope>NUCLEOTIDE SEQUENCE</scope>
    <source>
        <strain evidence="12">CGMCC 1.15034</strain>
    </source>
</reference>
<evidence type="ECO:0000256" key="5">
    <source>
        <dbReference type="ARBA" id="ARBA00022692"/>
    </source>
</evidence>
<keyword evidence="2" id="KW-0813">Transport</keyword>
<dbReference type="PANTHER" id="PTHR43298">
    <property type="entry name" value="MULTIDRUG RESISTANCE PROTEIN NORM-RELATED"/>
    <property type="match status" value="1"/>
</dbReference>
<feature type="transmembrane region" description="Helical" evidence="11">
    <location>
        <begin position="62"/>
        <end position="91"/>
    </location>
</feature>
<dbReference type="InterPro" id="IPR050222">
    <property type="entry name" value="MATE_MdtK"/>
</dbReference>
<evidence type="ECO:0000256" key="11">
    <source>
        <dbReference type="SAM" id="Phobius"/>
    </source>
</evidence>
<dbReference type="Pfam" id="PF01554">
    <property type="entry name" value="MatE"/>
    <property type="match status" value="2"/>
</dbReference>
<keyword evidence="8 11" id="KW-0472">Membrane</keyword>
<comment type="caution">
    <text evidence="12">The sequence shown here is derived from an EMBL/GenBank/DDBJ whole genome shotgun (WGS) entry which is preliminary data.</text>
</comment>
<evidence type="ECO:0000256" key="1">
    <source>
        <dbReference type="ARBA" id="ARBA00004429"/>
    </source>
</evidence>
<feature type="transmembrane region" description="Helical" evidence="11">
    <location>
        <begin position="150"/>
        <end position="170"/>
    </location>
</feature>
<dbReference type="Proteomes" id="UP000625079">
    <property type="component" value="Unassembled WGS sequence"/>
</dbReference>
<organism evidence="12 13">
    <name type="scientific">Bradyrhizobium guangdongense</name>
    <dbReference type="NCBI Taxonomy" id="1325090"/>
    <lineage>
        <taxon>Bacteria</taxon>
        <taxon>Pseudomonadati</taxon>
        <taxon>Pseudomonadota</taxon>
        <taxon>Alphaproteobacteria</taxon>
        <taxon>Hyphomicrobiales</taxon>
        <taxon>Nitrobacteraceae</taxon>
        <taxon>Bradyrhizobium</taxon>
    </lineage>
</organism>
<dbReference type="GO" id="GO:0005886">
    <property type="term" value="C:plasma membrane"/>
    <property type="evidence" value="ECO:0007669"/>
    <property type="project" value="UniProtKB-SubCell"/>
</dbReference>
<accession>A0AA88B5W6</accession>
<dbReference type="PIRSF" id="PIRSF006603">
    <property type="entry name" value="DinF"/>
    <property type="match status" value="1"/>
</dbReference>
<evidence type="ECO:0000256" key="8">
    <source>
        <dbReference type="ARBA" id="ARBA00023136"/>
    </source>
</evidence>
<dbReference type="AlphaFoldDB" id="A0AA88B5W6"/>
<feature type="transmembrane region" description="Helical" evidence="11">
    <location>
        <begin position="333"/>
        <end position="354"/>
    </location>
</feature>
<evidence type="ECO:0000313" key="13">
    <source>
        <dbReference type="Proteomes" id="UP000625079"/>
    </source>
</evidence>
<dbReference type="InterPro" id="IPR002528">
    <property type="entry name" value="MATE_fam"/>
</dbReference>
<feature type="transmembrane region" description="Helical" evidence="11">
    <location>
        <begin position="256"/>
        <end position="281"/>
    </location>
</feature>
<evidence type="ECO:0000256" key="6">
    <source>
        <dbReference type="ARBA" id="ARBA00022989"/>
    </source>
</evidence>
<feature type="transmembrane region" description="Helical" evidence="11">
    <location>
        <begin position="301"/>
        <end position="321"/>
    </location>
</feature>
<gene>
    <name evidence="12" type="ORF">GCM10010987_02580</name>
</gene>
<evidence type="ECO:0000256" key="4">
    <source>
        <dbReference type="ARBA" id="ARBA00022475"/>
    </source>
</evidence>
<dbReference type="InterPro" id="IPR048279">
    <property type="entry name" value="MdtK-like"/>
</dbReference>
<feature type="transmembrane region" description="Helical" evidence="11">
    <location>
        <begin position="182"/>
        <end position="202"/>
    </location>
</feature>
<name>A0AA88B5W6_9BRAD</name>
<feature type="transmembrane region" description="Helical" evidence="11">
    <location>
        <begin position="112"/>
        <end position="130"/>
    </location>
</feature>
<evidence type="ECO:0000256" key="2">
    <source>
        <dbReference type="ARBA" id="ARBA00022448"/>
    </source>
</evidence>